<dbReference type="SUPFAM" id="SSF46785">
    <property type="entry name" value="Winged helix' DNA-binding domain"/>
    <property type="match status" value="1"/>
</dbReference>
<evidence type="ECO:0000256" key="4">
    <source>
        <dbReference type="ARBA" id="ARBA00023163"/>
    </source>
</evidence>
<organism evidence="6 7">
    <name type="scientific">Vogesella aquatica</name>
    <dbReference type="NCBI Taxonomy" id="2984206"/>
    <lineage>
        <taxon>Bacteria</taxon>
        <taxon>Pseudomonadati</taxon>
        <taxon>Pseudomonadota</taxon>
        <taxon>Betaproteobacteria</taxon>
        <taxon>Neisseriales</taxon>
        <taxon>Chromobacteriaceae</taxon>
        <taxon>Vogesella</taxon>
    </lineage>
</organism>
<comment type="similarity">
    <text evidence="1">Belongs to the LysR transcriptional regulatory family.</text>
</comment>
<dbReference type="InterPro" id="IPR036390">
    <property type="entry name" value="WH_DNA-bd_sf"/>
</dbReference>
<dbReference type="Gene3D" id="1.10.10.10">
    <property type="entry name" value="Winged helix-like DNA-binding domain superfamily/Winged helix DNA-binding domain"/>
    <property type="match status" value="1"/>
</dbReference>
<evidence type="ECO:0000313" key="7">
    <source>
        <dbReference type="Proteomes" id="UP001219956"/>
    </source>
</evidence>
<keyword evidence="4" id="KW-0804">Transcription</keyword>
<keyword evidence="3 6" id="KW-0238">DNA-binding</keyword>
<accession>A0ABT5J366</accession>
<dbReference type="PRINTS" id="PR00039">
    <property type="entry name" value="HTHLYSR"/>
</dbReference>
<dbReference type="Pfam" id="PF00126">
    <property type="entry name" value="HTH_1"/>
    <property type="match status" value="1"/>
</dbReference>
<evidence type="ECO:0000256" key="1">
    <source>
        <dbReference type="ARBA" id="ARBA00009437"/>
    </source>
</evidence>
<dbReference type="RefSeq" id="WP_272752580.1">
    <property type="nucleotide sequence ID" value="NZ_JAQQLF010000018.1"/>
</dbReference>
<gene>
    <name evidence="6" type="ORF">PQU95_14010</name>
</gene>
<keyword evidence="2" id="KW-0805">Transcription regulation</keyword>
<dbReference type="InterPro" id="IPR050176">
    <property type="entry name" value="LTTR"/>
</dbReference>
<evidence type="ECO:0000259" key="5">
    <source>
        <dbReference type="PROSITE" id="PS50931"/>
    </source>
</evidence>
<dbReference type="Proteomes" id="UP001219956">
    <property type="component" value="Unassembled WGS sequence"/>
</dbReference>
<feature type="domain" description="HTH lysR-type" evidence="5">
    <location>
        <begin position="2"/>
        <end position="58"/>
    </location>
</feature>
<evidence type="ECO:0000256" key="3">
    <source>
        <dbReference type="ARBA" id="ARBA00023125"/>
    </source>
</evidence>
<dbReference type="EMBL" id="JAQQLF010000018">
    <property type="protein sequence ID" value="MDC7718324.1"/>
    <property type="molecule type" value="Genomic_DNA"/>
</dbReference>
<keyword evidence="7" id="KW-1185">Reference proteome</keyword>
<sequence>MLDSKLLLTLASVIETNGFERAAVQLGITQSAVSQRIKQLESLLGQPLLIRSQPIEATSTGKTLLQHYKQIKMLELDLMQHIKPESSDGPLHILSIGADADSLSSWLMPALLPLMHQHGLQLRILLGEQVPDPTAAQSTTHLSGWLTHSSSTIYSSQCLYLGDMHYQCVCTPAYLQHRFAQGLNTTTLANAHAAILHGQHARHAFYLQQALAYMGDFPYSSLPTPEAMLTLIRAGLAYGLIPQEYLDHIADDAGLVTLGTPLQLPLYWHHWRAEPAIARALGEALLAARQARGKVQHHTLAAITARSD</sequence>
<protein>
    <submittedName>
        <fullName evidence="6">ArgP/LysG family DNA-binding transcriptional regulator</fullName>
    </submittedName>
</protein>
<evidence type="ECO:0000256" key="2">
    <source>
        <dbReference type="ARBA" id="ARBA00023015"/>
    </source>
</evidence>
<dbReference type="InterPro" id="IPR036388">
    <property type="entry name" value="WH-like_DNA-bd_sf"/>
</dbReference>
<name>A0ABT5J366_9NEIS</name>
<dbReference type="PROSITE" id="PS50931">
    <property type="entry name" value="HTH_LYSR"/>
    <property type="match status" value="1"/>
</dbReference>
<dbReference type="PANTHER" id="PTHR30579">
    <property type="entry name" value="TRANSCRIPTIONAL REGULATOR"/>
    <property type="match status" value="1"/>
</dbReference>
<dbReference type="Gene3D" id="3.40.190.290">
    <property type="match status" value="1"/>
</dbReference>
<evidence type="ECO:0000313" key="6">
    <source>
        <dbReference type="EMBL" id="MDC7718324.1"/>
    </source>
</evidence>
<comment type="caution">
    <text evidence="6">The sequence shown here is derived from an EMBL/GenBank/DDBJ whole genome shotgun (WGS) entry which is preliminary data.</text>
</comment>
<dbReference type="SUPFAM" id="SSF53850">
    <property type="entry name" value="Periplasmic binding protein-like II"/>
    <property type="match status" value="1"/>
</dbReference>
<reference evidence="6 7" key="1">
    <citation type="submission" date="2023-01" db="EMBL/GenBank/DDBJ databases">
        <title>Novel species of the genus Vogesella isolated from rivers.</title>
        <authorList>
            <person name="Lu H."/>
        </authorList>
    </citation>
    <scope>NUCLEOTIDE SEQUENCE [LARGE SCALE GENOMIC DNA]</scope>
    <source>
        <strain evidence="6 7">DC21W</strain>
    </source>
</reference>
<dbReference type="PANTHER" id="PTHR30579:SF2">
    <property type="entry name" value="HTH-TYPE TRANSCRIPTIONAL REGULATOR ARGP"/>
    <property type="match status" value="1"/>
</dbReference>
<proteinExistence type="inferred from homology"/>
<dbReference type="GO" id="GO:0003677">
    <property type="term" value="F:DNA binding"/>
    <property type="evidence" value="ECO:0007669"/>
    <property type="project" value="UniProtKB-KW"/>
</dbReference>
<dbReference type="InterPro" id="IPR000847">
    <property type="entry name" value="LysR_HTH_N"/>
</dbReference>
<dbReference type="NCBIfam" id="NF002964">
    <property type="entry name" value="PRK03635.1"/>
    <property type="match status" value="1"/>
</dbReference>